<dbReference type="EMBL" id="JAKJXH010000007">
    <property type="protein sequence ID" value="MCF7542391.1"/>
    <property type="molecule type" value="Genomic_DNA"/>
</dbReference>
<dbReference type="PANTHER" id="PTHR30432">
    <property type="entry name" value="TRANSCRIPTIONAL REGULATOR MODE"/>
    <property type="match status" value="1"/>
</dbReference>
<dbReference type="NCBIfam" id="TIGR00638">
    <property type="entry name" value="Mop"/>
    <property type="match status" value="1"/>
</dbReference>
<evidence type="ECO:0000259" key="6">
    <source>
        <dbReference type="PROSITE" id="PS51866"/>
    </source>
</evidence>
<organism evidence="7 8">
    <name type="scientific">Pseudomonas petrae</name>
    <dbReference type="NCBI Taxonomy" id="2912190"/>
    <lineage>
        <taxon>Bacteria</taxon>
        <taxon>Pseudomonadati</taxon>
        <taxon>Pseudomonadota</taxon>
        <taxon>Gammaproteobacteria</taxon>
        <taxon>Pseudomonadales</taxon>
        <taxon>Pseudomonadaceae</taxon>
        <taxon>Pseudomonas</taxon>
    </lineage>
</organism>
<dbReference type="SUPFAM" id="SSF46785">
    <property type="entry name" value="Winged helix' DNA-binding domain"/>
    <property type="match status" value="1"/>
</dbReference>
<dbReference type="PANTHER" id="PTHR30432:SF1">
    <property type="entry name" value="DNA-BINDING TRANSCRIPTIONAL DUAL REGULATOR MODE"/>
    <property type="match status" value="1"/>
</dbReference>
<keyword evidence="4" id="KW-0677">Repeat</keyword>
<gene>
    <name evidence="7" type="ORF">L4G47_09170</name>
</gene>
<evidence type="ECO:0000256" key="5">
    <source>
        <dbReference type="PIRNR" id="PIRNR005763"/>
    </source>
</evidence>
<keyword evidence="8" id="KW-1185">Reference proteome</keyword>
<accession>A0ABS9I5V9</accession>
<proteinExistence type="inferred from homology"/>
<dbReference type="PROSITE" id="PS51866">
    <property type="entry name" value="MOP"/>
    <property type="match status" value="1"/>
</dbReference>
<dbReference type="InterPro" id="IPR000847">
    <property type="entry name" value="LysR_HTH_N"/>
</dbReference>
<dbReference type="NCBIfam" id="TIGR00637">
    <property type="entry name" value="ModE_repress"/>
    <property type="match status" value="1"/>
</dbReference>
<dbReference type="PIRSF" id="PIRSF005763">
    <property type="entry name" value="Txn_reg_ModE"/>
    <property type="match status" value="1"/>
</dbReference>
<comment type="caution">
    <text evidence="7">The sequence shown here is derived from an EMBL/GenBank/DDBJ whole genome shotgun (WGS) entry which is preliminary data.</text>
</comment>
<feature type="domain" description="Mop" evidence="6">
    <location>
        <begin position="115"/>
        <end position="181"/>
    </location>
</feature>
<name>A0ABS9I5V9_9PSED</name>
<sequence>MSLPPSLTQHMVRRPHRIALLQHIAEQGSITRAAKSAGLSYKATWDAIDELNNLAHKPLVERSVGGRGGGGAKLSAEGERVLRLYQRLQALQTQLLETSSEESNDLALLSRLMLRTSARNQLHGQVSGVRSQGRNDMITLQLAGGLSIEAQITHDSTLRLGLEIGTDVFALIKAGWLELLASDQSETTGHNCLAGNIEKILDADDGPSEVRIVLPSHQILCAVVDADRLHTLQIKVGGSVKVQFAPSNILIGTPL</sequence>
<evidence type="ECO:0000256" key="3">
    <source>
        <dbReference type="ARBA" id="ARBA00022505"/>
    </source>
</evidence>
<dbReference type="InterPro" id="IPR036390">
    <property type="entry name" value="WH_DNA-bd_sf"/>
</dbReference>
<reference evidence="7" key="1">
    <citation type="submission" date="2022-01" db="EMBL/GenBank/DDBJ databases">
        <title>Pseudomonas sp. nov. isolated from Antarctic regolith.</title>
        <authorList>
            <person name="Novakova D."/>
            <person name="Sedlar K."/>
        </authorList>
    </citation>
    <scope>NUCLEOTIDE SEQUENCE</scope>
    <source>
        <strain evidence="7">P2647</strain>
    </source>
</reference>
<evidence type="ECO:0000313" key="7">
    <source>
        <dbReference type="EMBL" id="MCF7542391.1"/>
    </source>
</evidence>
<dbReference type="InterPro" id="IPR008995">
    <property type="entry name" value="Mo/tungstate-bd_C_term_dom"/>
</dbReference>
<dbReference type="InterPro" id="IPR051815">
    <property type="entry name" value="Molybdate_resp_trans_reg"/>
</dbReference>
<dbReference type="InterPro" id="IPR003725">
    <property type="entry name" value="ModE-bd_N"/>
</dbReference>
<dbReference type="RefSeq" id="WP_237251562.1">
    <property type="nucleotide sequence ID" value="NZ_JAKJXE010000003.1"/>
</dbReference>
<dbReference type="SUPFAM" id="SSF50331">
    <property type="entry name" value="MOP-like"/>
    <property type="match status" value="2"/>
</dbReference>
<dbReference type="Gene3D" id="2.40.50.100">
    <property type="match status" value="2"/>
</dbReference>
<protein>
    <submittedName>
        <fullName evidence="7">TOBE domain-containing protein</fullName>
    </submittedName>
</protein>
<keyword evidence="2 5" id="KW-0813">Transport</keyword>
<evidence type="ECO:0000256" key="2">
    <source>
        <dbReference type="ARBA" id="ARBA00022448"/>
    </source>
</evidence>
<evidence type="ECO:0000256" key="1">
    <source>
        <dbReference type="ARBA" id="ARBA00008110"/>
    </source>
</evidence>
<dbReference type="InterPro" id="IPR036388">
    <property type="entry name" value="WH-like_DNA-bd_sf"/>
</dbReference>
<keyword evidence="3 5" id="KW-0500">Molybdenum</keyword>
<dbReference type="Pfam" id="PF03459">
    <property type="entry name" value="TOBE"/>
    <property type="match status" value="1"/>
</dbReference>
<dbReference type="InterPro" id="IPR016462">
    <property type="entry name" value="ModE"/>
</dbReference>
<comment type="similarity">
    <text evidence="1 5">Belongs to the ModE family.</text>
</comment>
<dbReference type="Gene3D" id="1.10.10.10">
    <property type="entry name" value="Winged helix-like DNA-binding domain superfamily/Winged helix DNA-binding domain"/>
    <property type="match status" value="1"/>
</dbReference>
<dbReference type="InterPro" id="IPR004606">
    <property type="entry name" value="Mop_domain"/>
</dbReference>
<dbReference type="InterPro" id="IPR005116">
    <property type="entry name" value="Transp-assoc_OB_typ1"/>
</dbReference>
<evidence type="ECO:0000256" key="4">
    <source>
        <dbReference type="ARBA" id="ARBA00022737"/>
    </source>
</evidence>
<dbReference type="Pfam" id="PF00126">
    <property type="entry name" value="HTH_1"/>
    <property type="match status" value="1"/>
</dbReference>
<evidence type="ECO:0000313" key="8">
    <source>
        <dbReference type="Proteomes" id="UP001162905"/>
    </source>
</evidence>
<dbReference type="Proteomes" id="UP001162905">
    <property type="component" value="Unassembled WGS sequence"/>
</dbReference>